<dbReference type="PANTHER" id="PTHR43135">
    <property type="entry name" value="ALPHA-D-RIBOSE 1-METHYLPHOSPHONATE 5-TRIPHOSPHATE DIPHOSPHATASE"/>
    <property type="match status" value="1"/>
</dbReference>
<dbReference type="InterPro" id="IPR006680">
    <property type="entry name" value="Amidohydro-rel"/>
</dbReference>
<name>A0A411HHW6_9GAMM</name>
<organism evidence="3 4">
    <name type="scientific">Pseudolysobacter antarcticus</name>
    <dbReference type="NCBI Taxonomy" id="2511995"/>
    <lineage>
        <taxon>Bacteria</taxon>
        <taxon>Pseudomonadati</taxon>
        <taxon>Pseudomonadota</taxon>
        <taxon>Gammaproteobacteria</taxon>
        <taxon>Lysobacterales</taxon>
        <taxon>Rhodanobacteraceae</taxon>
        <taxon>Pseudolysobacter</taxon>
    </lineage>
</organism>
<feature type="domain" description="Amidohydrolase-related" evidence="2">
    <location>
        <begin position="84"/>
        <end position="432"/>
    </location>
</feature>
<dbReference type="Gene3D" id="3.20.20.140">
    <property type="entry name" value="Metal-dependent hydrolases"/>
    <property type="match status" value="1"/>
</dbReference>
<dbReference type="RefSeq" id="WP_129832245.1">
    <property type="nucleotide sequence ID" value="NZ_CP035704.1"/>
</dbReference>
<dbReference type="KEGG" id="xbc:ELE36_06220"/>
<evidence type="ECO:0000313" key="3">
    <source>
        <dbReference type="EMBL" id="QBB69987.1"/>
    </source>
</evidence>
<gene>
    <name evidence="3" type="ORF">ELE36_06220</name>
</gene>
<proteinExistence type="predicted"/>
<evidence type="ECO:0000313" key="4">
    <source>
        <dbReference type="Proteomes" id="UP000291562"/>
    </source>
</evidence>
<dbReference type="Gene3D" id="2.30.40.10">
    <property type="entry name" value="Urease, subunit C, domain 1"/>
    <property type="match status" value="1"/>
</dbReference>
<dbReference type="InterPro" id="IPR057744">
    <property type="entry name" value="OTAase-like"/>
</dbReference>
<keyword evidence="1" id="KW-0732">Signal</keyword>
<dbReference type="AlphaFoldDB" id="A0A411HHW6"/>
<dbReference type="PANTHER" id="PTHR43135:SF3">
    <property type="entry name" value="ALPHA-D-RIBOSE 1-METHYLPHOSPHONATE 5-TRIPHOSPHATE DIPHOSPHATASE"/>
    <property type="match status" value="1"/>
</dbReference>
<feature type="chain" id="PRO_5019293105" evidence="1">
    <location>
        <begin position="24"/>
        <end position="462"/>
    </location>
</feature>
<dbReference type="SUPFAM" id="SSF51556">
    <property type="entry name" value="Metallo-dependent hydrolases"/>
    <property type="match status" value="1"/>
</dbReference>
<sequence length="462" mass="49139">MMLRPLLLSVSLAALFASATAGAAERTIFYCSNLLDIDTGKMLGETTIITEGKLIMEVRPGHMKEEDATKMATNIHNTPGLTCLPGLIDSHTHLTGETSPTGYTDQFRWNIADYAIRSTVYAQRTLQAGFTTVRNLGDGDNASISLRNAINAGIVPGPRIFTAGGAIGSTGGHADGTDGYRADLQGDPHAKDGIINGADEAWKAVRQHYKDGADLIKIMPSGGVLDESASVDNAQMTIEEIKAVVAAAHDYGFTVAAHAHGAEAIRRAVIGGVDSIEHGTFMDDADMKLMKEHGTWYVPTIIAGKYVEEKAKIPGYYPAQVAAKAAQVGPMIQATAGRAYKAGVKIAFGTDAAVYPHGENAREFVYMVDAGMPPLYVLQAATTHAAELLHKSDKLGRIKAGYFADVIAVKGNPLDDIKLMQKVSFVMKDGKIYKDNGNAVTPETQAQVTAPSVAQGEELLGY</sequence>
<keyword evidence="3" id="KW-0378">Hydrolase</keyword>
<dbReference type="Proteomes" id="UP000291562">
    <property type="component" value="Chromosome"/>
</dbReference>
<feature type="signal peptide" evidence="1">
    <location>
        <begin position="1"/>
        <end position="23"/>
    </location>
</feature>
<reference evidence="3 4" key="1">
    <citation type="submission" date="2019-01" db="EMBL/GenBank/DDBJ databases">
        <title>Pseudolysobacter antarctica gen. nov., sp. nov., isolated from Fildes Peninsula, Antarctica.</title>
        <authorList>
            <person name="Wei Z."/>
            <person name="Peng F."/>
        </authorList>
    </citation>
    <scope>NUCLEOTIDE SEQUENCE [LARGE SCALE GENOMIC DNA]</scope>
    <source>
        <strain evidence="3 4">AQ6-296</strain>
    </source>
</reference>
<dbReference type="Pfam" id="PF01979">
    <property type="entry name" value="Amidohydro_1"/>
    <property type="match status" value="1"/>
</dbReference>
<dbReference type="EMBL" id="CP035704">
    <property type="protein sequence ID" value="QBB69987.1"/>
    <property type="molecule type" value="Genomic_DNA"/>
</dbReference>
<dbReference type="InterPro" id="IPR011059">
    <property type="entry name" value="Metal-dep_hydrolase_composite"/>
</dbReference>
<dbReference type="SUPFAM" id="SSF51338">
    <property type="entry name" value="Composite domain of metallo-dependent hydrolases"/>
    <property type="match status" value="1"/>
</dbReference>
<evidence type="ECO:0000259" key="2">
    <source>
        <dbReference type="Pfam" id="PF01979"/>
    </source>
</evidence>
<evidence type="ECO:0000256" key="1">
    <source>
        <dbReference type="SAM" id="SignalP"/>
    </source>
</evidence>
<keyword evidence="4" id="KW-1185">Reference proteome</keyword>
<dbReference type="GO" id="GO:0016810">
    <property type="term" value="F:hydrolase activity, acting on carbon-nitrogen (but not peptide) bonds"/>
    <property type="evidence" value="ECO:0007669"/>
    <property type="project" value="InterPro"/>
</dbReference>
<dbReference type="InterPro" id="IPR051781">
    <property type="entry name" value="Metallo-dep_Hydrolase"/>
</dbReference>
<dbReference type="OrthoDB" id="9782972at2"/>
<dbReference type="InterPro" id="IPR032466">
    <property type="entry name" value="Metal_Hydrolase"/>
</dbReference>
<accession>A0A411HHW6</accession>
<dbReference type="CDD" id="cd01299">
    <property type="entry name" value="Met_dep_hydrolase_A"/>
    <property type="match status" value="1"/>
</dbReference>
<protein>
    <submittedName>
        <fullName evidence="3">Amidohydrolase family protein</fullName>
    </submittedName>
</protein>